<feature type="domain" description="Sulfatase-modifying factor enzyme-like" evidence="2">
    <location>
        <begin position="82"/>
        <end position="397"/>
    </location>
</feature>
<keyword evidence="4" id="KW-1185">Reference proteome</keyword>
<dbReference type="GO" id="GO:0004674">
    <property type="term" value="F:protein serine/threonine kinase activity"/>
    <property type="evidence" value="ECO:0007669"/>
    <property type="project" value="UniProtKB-EC"/>
</dbReference>
<keyword evidence="1" id="KW-0472">Membrane</keyword>
<accession>A0A517QRV2</accession>
<dbReference type="InterPro" id="IPR042095">
    <property type="entry name" value="SUMF_sf"/>
</dbReference>
<evidence type="ECO:0000313" key="3">
    <source>
        <dbReference type="EMBL" id="QDT34364.1"/>
    </source>
</evidence>
<evidence type="ECO:0000256" key="1">
    <source>
        <dbReference type="SAM" id="Phobius"/>
    </source>
</evidence>
<dbReference type="AlphaFoldDB" id="A0A517QRV2"/>
<dbReference type="InterPro" id="IPR051043">
    <property type="entry name" value="Sulfatase_Mod_Factor_Kinase"/>
</dbReference>
<dbReference type="GO" id="GO:0120147">
    <property type="term" value="F:formylglycine-generating oxidase activity"/>
    <property type="evidence" value="ECO:0007669"/>
    <property type="project" value="TreeGrafter"/>
</dbReference>
<sequence>MKLLRLRSRSRSQLSTSPAKSVSSVLFNDNPILMKKIYLLVLGSCLLGGLLFAAILLPVSSTSAKTNADGLVIKPPSHISPEGFVWVPGGSFVMGTDYQPSPQDPNPDRIKPDESPAHTVELDGFWMSETPVTNQQFQEFVEMTGYVTFAEKVPTREDFAKSGVDPMAIPEEALKPGSMCFNDKFDRASLVTEGPGWEYQVWAIVDGADWKHPNGPDSSIEDRMDHPVVHLTWEDAVAYCDWAGMRLPTEAEFEYANRNGGKKSKYFWGEERDPNGKFMANYWQGEFPTRRENEDGYLGTSPVKAFPANELGLYDMAGNVWEWCADYYHHDYYAVSPKRNPKGPAESFDPREPGIVKRVQRGGSFLCNTNSCTGYRTGARMAGEVMSSSFHNGFRCVLDTTMIEEYKIAQDKITAWKSNPVVAKQ</sequence>
<dbReference type="InterPro" id="IPR005532">
    <property type="entry name" value="SUMF_dom"/>
</dbReference>
<proteinExistence type="predicted"/>
<protein>
    <submittedName>
        <fullName evidence="3">Serine/threonine-protein kinase pkn1</fullName>
        <ecNumber evidence="3">2.7.11.1</ecNumber>
    </submittedName>
</protein>
<dbReference type="PANTHER" id="PTHR23150:SF19">
    <property type="entry name" value="FORMYLGLYCINE-GENERATING ENZYME"/>
    <property type="match status" value="1"/>
</dbReference>
<dbReference type="SUPFAM" id="SSF56436">
    <property type="entry name" value="C-type lectin-like"/>
    <property type="match status" value="1"/>
</dbReference>
<gene>
    <name evidence="3" type="primary">pkn1_4</name>
    <name evidence="3" type="ORF">Mal48_36240</name>
</gene>
<keyword evidence="1" id="KW-0812">Transmembrane</keyword>
<dbReference type="PANTHER" id="PTHR23150">
    <property type="entry name" value="SULFATASE MODIFYING FACTOR 1, 2"/>
    <property type="match status" value="1"/>
</dbReference>
<dbReference type="InterPro" id="IPR016187">
    <property type="entry name" value="CTDL_fold"/>
</dbReference>
<evidence type="ECO:0000259" key="2">
    <source>
        <dbReference type="Pfam" id="PF03781"/>
    </source>
</evidence>
<dbReference type="Proteomes" id="UP000315724">
    <property type="component" value="Chromosome"/>
</dbReference>
<keyword evidence="3" id="KW-0808">Transferase</keyword>
<feature type="transmembrane region" description="Helical" evidence="1">
    <location>
        <begin position="37"/>
        <end position="57"/>
    </location>
</feature>
<dbReference type="KEGG" id="tpol:Mal48_36240"/>
<keyword evidence="1" id="KW-1133">Transmembrane helix</keyword>
<dbReference type="EC" id="2.7.11.1" evidence="3"/>
<reference evidence="3 4" key="1">
    <citation type="submission" date="2019-02" db="EMBL/GenBank/DDBJ databases">
        <title>Deep-cultivation of Planctomycetes and their phenomic and genomic characterization uncovers novel biology.</title>
        <authorList>
            <person name="Wiegand S."/>
            <person name="Jogler M."/>
            <person name="Boedeker C."/>
            <person name="Pinto D."/>
            <person name="Vollmers J."/>
            <person name="Rivas-Marin E."/>
            <person name="Kohn T."/>
            <person name="Peeters S.H."/>
            <person name="Heuer A."/>
            <person name="Rast P."/>
            <person name="Oberbeckmann S."/>
            <person name="Bunk B."/>
            <person name="Jeske O."/>
            <person name="Meyerdierks A."/>
            <person name="Storesund J.E."/>
            <person name="Kallscheuer N."/>
            <person name="Luecker S."/>
            <person name="Lage O.M."/>
            <person name="Pohl T."/>
            <person name="Merkel B.J."/>
            <person name="Hornburger P."/>
            <person name="Mueller R.-W."/>
            <person name="Bruemmer F."/>
            <person name="Labrenz M."/>
            <person name="Spormann A.M."/>
            <person name="Op den Camp H."/>
            <person name="Overmann J."/>
            <person name="Amann R."/>
            <person name="Jetten M.S.M."/>
            <person name="Mascher T."/>
            <person name="Medema M.H."/>
            <person name="Devos D.P."/>
            <person name="Kaster A.-K."/>
            <person name="Ovreas L."/>
            <person name="Rohde M."/>
            <person name="Galperin M.Y."/>
            <person name="Jogler C."/>
        </authorList>
    </citation>
    <scope>NUCLEOTIDE SEQUENCE [LARGE SCALE GENOMIC DNA]</scope>
    <source>
        <strain evidence="3 4">Mal48</strain>
    </source>
</reference>
<dbReference type="EMBL" id="CP036267">
    <property type="protein sequence ID" value="QDT34364.1"/>
    <property type="molecule type" value="Genomic_DNA"/>
</dbReference>
<evidence type="ECO:0000313" key="4">
    <source>
        <dbReference type="Proteomes" id="UP000315724"/>
    </source>
</evidence>
<organism evidence="3 4">
    <name type="scientific">Thalassoglobus polymorphus</name>
    <dbReference type="NCBI Taxonomy" id="2527994"/>
    <lineage>
        <taxon>Bacteria</taxon>
        <taxon>Pseudomonadati</taxon>
        <taxon>Planctomycetota</taxon>
        <taxon>Planctomycetia</taxon>
        <taxon>Planctomycetales</taxon>
        <taxon>Planctomycetaceae</taxon>
        <taxon>Thalassoglobus</taxon>
    </lineage>
</organism>
<dbReference type="Pfam" id="PF03781">
    <property type="entry name" value="FGE-sulfatase"/>
    <property type="match status" value="1"/>
</dbReference>
<keyword evidence="3" id="KW-0418">Kinase</keyword>
<dbReference type="Gene3D" id="3.90.1580.10">
    <property type="entry name" value="paralog of FGE (formylglycine-generating enzyme)"/>
    <property type="match status" value="1"/>
</dbReference>
<name>A0A517QRV2_9PLAN</name>